<organism evidence="1 2">
    <name type="scientific">Pseudozyma antarctica</name>
    <name type="common">Yeast</name>
    <name type="synonym">Candida antarctica</name>
    <dbReference type="NCBI Taxonomy" id="84753"/>
    <lineage>
        <taxon>Eukaryota</taxon>
        <taxon>Fungi</taxon>
        <taxon>Dikarya</taxon>
        <taxon>Basidiomycota</taxon>
        <taxon>Ustilaginomycotina</taxon>
        <taxon>Ustilaginomycetes</taxon>
        <taxon>Ustilaginales</taxon>
        <taxon>Ustilaginaceae</taxon>
        <taxon>Moesziomyces</taxon>
    </lineage>
</organism>
<reference evidence="2" key="1">
    <citation type="journal article" date="2014" name="Genome Announc.">
        <title>Draft Genome Sequence of the Yeast Pseudozyma antarctica Type Strain JCM10317, a Producer of the Glycolipid Biosurfactants, Mannosylerythritol Lipids.</title>
        <authorList>
            <person name="Saika A."/>
            <person name="Koike H."/>
            <person name="Hori T."/>
            <person name="Fukuoka T."/>
            <person name="Sato S."/>
            <person name="Habe H."/>
            <person name="Kitamoto D."/>
            <person name="Morita T."/>
        </authorList>
    </citation>
    <scope>NUCLEOTIDE SEQUENCE [LARGE SCALE GENOMIC DNA]</scope>
    <source>
        <strain evidence="2">JCM 10317</strain>
    </source>
</reference>
<evidence type="ECO:0000313" key="2">
    <source>
        <dbReference type="Proteomes" id="UP000053758"/>
    </source>
</evidence>
<keyword evidence="2" id="KW-1185">Reference proteome</keyword>
<sequence length="143" mass="16148">MASSNLCEDPWRHRSNKRTTLYASADGVGASKRFPKNRRPEDAGHLAWKPPRQKKAGSPAGRSGRRLKSHRNVEKASVDRVDRHLLDPRRCDKRADLQLAKRKRHGVQLRISLQMRDFELASTSKSGAVVLSDRATGEEEAKQ</sequence>
<accession>A0A081CL96</accession>
<dbReference type="AlphaFoldDB" id="A0A081CL96"/>
<dbReference type="HOGENOM" id="CLU_1805917_0_0_1"/>
<dbReference type="EMBL" id="DF830085">
    <property type="protein sequence ID" value="GAK67442.1"/>
    <property type="molecule type" value="Genomic_DNA"/>
</dbReference>
<gene>
    <name evidence="1" type="ORF">PAN0_018c5669</name>
</gene>
<dbReference type="RefSeq" id="XP_014654384.1">
    <property type="nucleotide sequence ID" value="XM_014798898.1"/>
</dbReference>
<dbReference type="Proteomes" id="UP000053758">
    <property type="component" value="Unassembled WGS sequence"/>
</dbReference>
<proteinExistence type="predicted"/>
<evidence type="ECO:0000313" key="1">
    <source>
        <dbReference type="EMBL" id="GAK67442.1"/>
    </source>
</evidence>
<dbReference type="GeneID" id="26306437"/>
<name>A0A081CL96_PSEA2</name>
<protein>
    <submittedName>
        <fullName evidence="1">Uncharacterized protein</fullName>
    </submittedName>
</protein>